<dbReference type="AlphaFoldDB" id="A0A0F9UGI5"/>
<comment type="caution">
    <text evidence="1">The sequence shown here is derived from an EMBL/GenBank/DDBJ whole genome shotgun (WGS) entry which is preliminary data.</text>
</comment>
<accession>A0A0F9UGI5</accession>
<proteinExistence type="predicted"/>
<dbReference type="EMBL" id="LAZR01001006">
    <property type="protein sequence ID" value="KKN52738.1"/>
    <property type="molecule type" value="Genomic_DNA"/>
</dbReference>
<protein>
    <submittedName>
        <fullName evidence="1">Uncharacterized protein</fullName>
    </submittedName>
</protein>
<name>A0A0F9UGI5_9ZZZZ</name>
<evidence type="ECO:0000313" key="1">
    <source>
        <dbReference type="EMBL" id="KKN52738.1"/>
    </source>
</evidence>
<reference evidence="1" key="1">
    <citation type="journal article" date="2015" name="Nature">
        <title>Complex archaea that bridge the gap between prokaryotes and eukaryotes.</title>
        <authorList>
            <person name="Spang A."/>
            <person name="Saw J.H."/>
            <person name="Jorgensen S.L."/>
            <person name="Zaremba-Niedzwiedzka K."/>
            <person name="Martijn J."/>
            <person name="Lind A.E."/>
            <person name="van Eijk R."/>
            <person name="Schleper C."/>
            <person name="Guy L."/>
            <person name="Ettema T.J."/>
        </authorList>
    </citation>
    <scope>NUCLEOTIDE SEQUENCE</scope>
</reference>
<gene>
    <name evidence="1" type="ORF">LCGC14_0609380</name>
</gene>
<sequence length="58" mass="7009">MDRVVSVDEVLVRHCPERTAFTRLLMPLWTAAEAKGSWRDYFRRYHQFTQIELKLGQR</sequence>
<organism evidence="1">
    <name type="scientific">marine sediment metagenome</name>
    <dbReference type="NCBI Taxonomy" id="412755"/>
    <lineage>
        <taxon>unclassified sequences</taxon>
        <taxon>metagenomes</taxon>
        <taxon>ecological metagenomes</taxon>
    </lineage>
</organism>